<dbReference type="CDD" id="cd06579">
    <property type="entry name" value="TM_PBP1_transp_AraH_like"/>
    <property type="match status" value="1"/>
</dbReference>
<evidence type="ECO:0000256" key="2">
    <source>
        <dbReference type="ARBA" id="ARBA00022475"/>
    </source>
</evidence>
<dbReference type="AlphaFoldDB" id="A0A840ANM4"/>
<feature type="transmembrane region" description="Helical" evidence="6">
    <location>
        <begin position="92"/>
        <end position="112"/>
    </location>
</feature>
<organism evidence="7 8">
    <name type="scientific">Kaistia hirudinis</name>
    <dbReference type="NCBI Taxonomy" id="1293440"/>
    <lineage>
        <taxon>Bacteria</taxon>
        <taxon>Pseudomonadati</taxon>
        <taxon>Pseudomonadota</taxon>
        <taxon>Alphaproteobacteria</taxon>
        <taxon>Hyphomicrobiales</taxon>
        <taxon>Kaistiaceae</taxon>
        <taxon>Kaistia</taxon>
    </lineage>
</organism>
<sequence length="313" mass="31270">MSILTSAHARQARRRSALPAVALAVLIAAGLAFTTPGAFSAQNIVNLLNQQSSVMAVTLGQTLVILAGGFDLSVGSVVSLTTAILSLEIHPLGAFALALVAAFLVGLANAVGIVRFRIHPILMTISTMTIVQGAALLLRPIPGGTVPAGLVAYANGTLFGLPLPIYAMVVLVLLTSLLLGGTRFGLHVYAVGGSPENAALGGVRAARVVGACYVLSALFACLGGINLAARIASGDPLVGASFAIDSVAATALGGTLLSGGMGSIGGSVAGVAVLALLANGLNFWNVSTHFQMLIKGALLIAAVSAHRRAAPGL</sequence>
<accession>A0A840ANM4</accession>
<feature type="transmembrane region" description="Helical" evidence="6">
    <location>
        <begin position="264"/>
        <end position="284"/>
    </location>
</feature>
<dbReference type="Pfam" id="PF02653">
    <property type="entry name" value="BPD_transp_2"/>
    <property type="match status" value="1"/>
</dbReference>
<dbReference type="InterPro" id="IPR001851">
    <property type="entry name" value="ABC_transp_permease"/>
</dbReference>
<dbReference type="RefSeq" id="WP_183397716.1">
    <property type="nucleotide sequence ID" value="NZ_JACIDS010000002.1"/>
</dbReference>
<feature type="transmembrane region" description="Helical" evidence="6">
    <location>
        <begin position="118"/>
        <end position="138"/>
    </location>
</feature>
<comment type="caution">
    <text evidence="7">The sequence shown here is derived from an EMBL/GenBank/DDBJ whole genome shotgun (WGS) entry which is preliminary data.</text>
</comment>
<name>A0A840ANM4_9HYPH</name>
<protein>
    <submittedName>
        <fullName evidence="7">Ribose transport system permease protein</fullName>
    </submittedName>
</protein>
<proteinExistence type="predicted"/>
<keyword evidence="3 6" id="KW-0812">Transmembrane</keyword>
<evidence type="ECO:0000256" key="1">
    <source>
        <dbReference type="ARBA" id="ARBA00004651"/>
    </source>
</evidence>
<feature type="transmembrane region" description="Helical" evidence="6">
    <location>
        <begin position="205"/>
        <end position="225"/>
    </location>
</feature>
<reference evidence="7 8" key="1">
    <citation type="submission" date="2020-08" db="EMBL/GenBank/DDBJ databases">
        <title>Genomic Encyclopedia of Type Strains, Phase IV (KMG-IV): sequencing the most valuable type-strain genomes for metagenomic binning, comparative biology and taxonomic classification.</title>
        <authorList>
            <person name="Goeker M."/>
        </authorList>
    </citation>
    <scope>NUCLEOTIDE SEQUENCE [LARGE SCALE GENOMIC DNA]</scope>
    <source>
        <strain evidence="7 8">DSM 25966</strain>
    </source>
</reference>
<evidence type="ECO:0000313" key="7">
    <source>
        <dbReference type="EMBL" id="MBB3930016.1"/>
    </source>
</evidence>
<evidence type="ECO:0000313" key="8">
    <source>
        <dbReference type="Proteomes" id="UP000553963"/>
    </source>
</evidence>
<comment type="subcellular location">
    <subcellularLocation>
        <location evidence="1">Cell membrane</location>
        <topology evidence="1">Multi-pass membrane protein</topology>
    </subcellularLocation>
</comment>
<evidence type="ECO:0000256" key="6">
    <source>
        <dbReference type="SAM" id="Phobius"/>
    </source>
</evidence>
<keyword evidence="8" id="KW-1185">Reference proteome</keyword>
<keyword evidence="5 6" id="KW-0472">Membrane</keyword>
<feature type="transmembrane region" description="Helical" evidence="6">
    <location>
        <begin position="150"/>
        <end position="179"/>
    </location>
</feature>
<dbReference type="GO" id="GO:0005886">
    <property type="term" value="C:plasma membrane"/>
    <property type="evidence" value="ECO:0007669"/>
    <property type="project" value="UniProtKB-SubCell"/>
</dbReference>
<dbReference type="PANTHER" id="PTHR32196:SF63">
    <property type="entry name" value="INNER MEMBRANE ABC TRANSPORTER PERMEASE PROTEIN YJFF"/>
    <property type="match status" value="1"/>
</dbReference>
<dbReference type="EMBL" id="JACIDS010000002">
    <property type="protein sequence ID" value="MBB3930016.1"/>
    <property type="molecule type" value="Genomic_DNA"/>
</dbReference>
<dbReference type="Proteomes" id="UP000553963">
    <property type="component" value="Unassembled WGS sequence"/>
</dbReference>
<evidence type="ECO:0000256" key="5">
    <source>
        <dbReference type="ARBA" id="ARBA00023136"/>
    </source>
</evidence>
<evidence type="ECO:0000256" key="3">
    <source>
        <dbReference type="ARBA" id="ARBA00022692"/>
    </source>
</evidence>
<keyword evidence="4 6" id="KW-1133">Transmembrane helix</keyword>
<gene>
    <name evidence="7" type="ORF">GGR25_001055</name>
</gene>
<dbReference type="GO" id="GO:0022857">
    <property type="term" value="F:transmembrane transporter activity"/>
    <property type="evidence" value="ECO:0007669"/>
    <property type="project" value="InterPro"/>
</dbReference>
<evidence type="ECO:0000256" key="4">
    <source>
        <dbReference type="ARBA" id="ARBA00022989"/>
    </source>
</evidence>
<dbReference type="PANTHER" id="PTHR32196">
    <property type="entry name" value="ABC TRANSPORTER PERMEASE PROTEIN YPHD-RELATED-RELATED"/>
    <property type="match status" value="1"/>
</dbReference>
<keyword evidence="2" id="KW-1003">Cell membrane</keyword>